<gene>
    <name evidence="2" type="ORF">C4D60_Mb10t07890</name>
</gene>
<dbReference type="EMBL" id="PYDT01000008">
    <property type="protein sequence ID" value="THU52813.1"/>
    <property type="molecule type" value="Genomic_DNA"/>
</dbReference>
<keyword evidence="3" id="KW-1185">Reference proteome</keyword>
<comment type="caution">
    <text evidence="2">The sequence shown here is derived from an EMBL/GenBank/DDBJ whole genome shotgun (WGS) entry which is preliminary data.</text>
</comment>
<evidence type="ECO:0000313" key="3">
    <source>
        <dbReference type="Proteomes" id="UP000317650"/>
    </source>
</evidence>
<evidence type="ECO:0000313" key="2">
    <source>
        <dbReference type="EMBL" id="THU52813.1"/>
    </source>
</evidence>
<name>A0A4S8IVK3_MUSBA</name>
<evidence type="ECO:0000256" key="1">
    <source>
        <dbReference type="SAM" id="MobiDB-lite"/>
    </source>
</evidence>
<feature type="region of interest" description="Disordered" evidence="1">
    <location>
        <begin position="32"/>
        <end position="55"/>
    </location>
</feature>
<organism evidence="2 3">
    <name type="scientific">Musa balbisiana</name>
    <name type="common">Banana</name>
    <dbReference type="NCBI Taxonomy" id="52838"/>
    <lineage>
        <taxon>Eukaryota</taxon>
        <taxon>Viridiplantae</taxon>
        <taxon>Streptophyta</taxon>
        <taxon>Embryophyta</taxon>
        <taxon>Tracheophyta</taxon>
        <taxon>Spermatophyta</taxon>
        <taxon>Magnoliopsida</taxon>
        <taxon>Liliopsida</taxon>
        <taxon>Zingiberales</taxon>
        <taxon>Musaceae</taxon>
        <taxon>Musa</taxon>
    </lineage>
</organism>
<protein>
    <submittedName>
        <fullName evidence="2">Uncharacterized protein</fullName>
    </submittedName>
</protein>
<proteinExistence type="predicted"/>
<dbReference type="AlphaFoldDB" id="A0A4S8IVK3"/>
<reference evidence="2 3" key="1">
    <citation type="journal article" date="2019" name="Nat. Plants">
        <title>Genome sequencing of Musa balbisiana reveals subgenome evolution and function divergence in polyploid bananas.</title>
        <authorList>
            <person name="Yao X."/>
        </authorList>
    </citation>
    <scope>NUCLEOTIDE SEQUENCE [LARGE SCALE GENOMIC DNA]</scope>
    <source>
        <strain evidence="3">cv. DH-PKW</strain>
        <tissue evidence="2">Leaves</tissue>
    </source>
</reference>
<accession>A0A4S8IVK3</accession>
<dbReference type="Proteomes" id="UP000317650">
    <property type="component" value="Chromosome 10"/>
</dbReference>
<sequence length="123" mass="13446">MAKLTDNTGLGLEPRSSRRGRLFAATWVDVAGERRPSPPATPTDKRTLPTVRSGRAGGRAAVIGWAARTAGSRTRSLSLATCPLVDSRTVGFGERTRWVPRFSRARLVHPRIILTVDPINQKM</sequence>